<organism evidence="1 2">
    <name type="scientific">Brassica cretica</name>
    <name type="common">Mustard</name>
    <dbReference type="NCBI Taxonomy" id="69181"/>
    <lineage>
        <taxon>Eukaryota</taxon>
        <taxon>Viridiplantae</taxon>
        <taxon>Streptophyta</taxon>
        <taxon>Embryophyta</taxon>
        <taxon>Tracheophyta</taxon>
        <taxon>Spermatophyta</taxon>
        <taxon>Magnoliopsida</taxon>
        <taxon>eudicotyledons</taxon>
        <taxon>Gunneridae</taxon>
        <taxon>Pentapetalae</taxon>
        <taxon>rosids</taxon>
        <taxon>malvids</taxon>
        <taxon>Brassicales</taxon>
        <taxon>Brassicaceae</taxon>
        <taxon>Brassiceae</taxon>
        <taxon>Brassica</taxon>
    </lineage>
</organism>
<reference evidence="1 2" key="1">
    <citation type="journal article" date="2020" name="BMC Genomics">
        <title>Intraspecific diversification of the crop wild relative Brassica cretica Lam. using demographic model selection.</title>
        <authorList>
            <person name="Kioukis A."/>
            <person name="Michalopoulou V.A."/>
            <person name="Briers L."/>
            <person name="Pirintsos S."/>
            <person name="Studholme D.J."/>
            <person name="Pavlidis P."/>
            <person name="Sarris P.F."/>
        </authorList>
    </citation>
    <scope>NUCLEOTIDE SEQUENCE [LARGE SCALE GENOMIC DNA]</scope>
    <source>
        <strain evidence="2">cv. PFS-1207/04</strain>
    </source>
</reference>
<keyword evidence="2" id="KW-1185">Reference proteome</keyword>
<evidence type="ECO:0000313" key="1">
    <source>
        <dbReference type="EMBL" id="KAF3590955.1"/>
    </source>
</evidence>
<name>A0ABQ7E339_BRACR</name>
<gene>
    <name evidence="1" type="ORF">DY000_02022380</name>
</gene>
<sequence length="129" mass="14784">MITPEMHLCLIFQRQPQAKKFLLSFLGKSSDTLWMLLPGLELDQSLSPGESLKALSFHDMAKALSYFHMNLIKILLPLGFLICPTWSSHSQLLSFPLLSSDYWAPKLSDKICWSLGLLHQMIHDAYRCF</sequence>
<evidence type="ECO:0000313" key="2">
    <source>
        <dbReference type="Proteomes" id="UP000266723"/>
    </source>
</evidence>
<dbReference type="Proteomes" id="UP000266723">
    <property type="component" value="Unassembled WGS sequence"/>
</dbReference>
<protein>
    <submittedName>
        <fullName evidence="1">Uncharacterized protein</fullName>
    </submittedName>
</protein>
<comment type="caution">
    <text evidence="1">The sequence shown here is derived from an EMBL/GenBank/DDBJ whole genome shotgun (WGS) entry which is preliminary data.</text>
</comment>
<accession>A0ABQ7E339</accession>
<proteinExistence type="predicted"/>
<dbReference type="EMBL" id="QGKV02000299">
    <property type="protein sequence ID" value="KAF3590955.1"/>
    <property type="molecule type" value="Genomic_DNA"/>
</dbReference>